<evidence type="ECO:0000256" key="1">
    <source>
        <dbReference type="SAM" id="MobiDB-lite"/>
    </source>
</evidence>
<dbReference type="Proteomes" id="UP001204615">
    <property type="component" value="Unassembled WGS sequence"/>
</dbReference>
<dbReference type="RefSeq" id="WP_253568786.1">
    <property type="nucleotide sequence ID" value="NZ_JAMZEK010000004.1"/>
</dbReference>
<accession>A0ABT1FF87</accession>
<feature type="compositionally biased region" description="Basic residues" evidence="1">
    <location>
        <begin position="61"/>
        <end position="88"/>
    </location>
</feature>
<name>A0ABT1FF87_9GAMM</name>
<sequence>MTFRRRSLALLVGLATLGASGFLPPMPAVAPSVMPGAARRSRSARRRFFRPFGYLPARKGVPQKRQLKACHHQKKARNRRRKARMGKA</sequence>
<organism evidence="3 4">
    <name type="scientific">Dyella lutea</name>
    <dbReference type="NCBI Taxonomy" id="2950441"/>
    <lineage>
        <taxon>Bacteria</taxon>
        <taxon>Pseudomonadati</taxon>
        <taxon>Pseudomonadota</taxon>
        <taxon>Gammaproteobacteria</taxon>
        <taxon>Lysobacterales</taxon>
        <taxon>Rhodanobacteraceae</taxon>
        <taxon>Dyella</taxon>
    </lineage>
</organism>
<evidence type="ECO:0000313" key="3">
    <source>
        <dbReference type="EMBL" id="MCP1375999.1"/>
    </source>
</evidence>
<proteinExistence type="predicted"/>
<feature type="signal peptide" evidence="2">
    <location>
        <begin position="1"/>
        <end position="30"/>
    </location>
</feature>
<evidence type="ECO:0000313" key="4">
    <source>
        <dbReference type="Proteomes" id="UP001204615"/>
    </source>
</evidence>
<gene>
    <name evidence="3" type="ORF">NC595_18275</name>
</gene>
<keyword evidence="2" id="KW-0732">Signal</keyword>
<keyword evidence="4" id="KW-1185">Reference proteome</keyword>
<feature type="region of interest" description="Disordered" evidence="1">
    <location>
        <begin position="60"/>
        <end position="88"/>
    </location>
</feature>
<evidence type="ECO:0000256" key="2">
    <source>
        <dbReference type="SAM" id="SignalP"/>
    </source>
</evidence>
<dbReference type="EMBL" id="JAMZEK010000004">
    <property type="protein sequence ID" value="MCP1375999.1"/>
    <property type="molecule type" value="Genomic_DNA"/>
</dbReference>
<reference evidence="3 4" key="1">
    <citation type="submission" date="2022-06" db="EMBL/GenBank/DDBJ databases">
        <title>Dyella sp. Sa strain:Sa Genome sequencing.</title>
        <authorList>
            <person name="Park S."/>
        </authorList>
    </citation>
    <scope>NUCLEOTIDE SEQUENCE [LARGE SCALE GENOMIC DNA]</scope>
    <source>
        <strain evidence="3 4">Sa</strain>
    </source>
</reference>
<protein>
    <submittedName>
        <fullName evidence="3">Uncharacterized protein</fullName>
    </submittedName>
</protein>
<feature type="chain" id="PRO_5047450533" evidence="2">
    <location>
        <begin position="31"/>
        <end position="88"/>
    </location>
</feature>
<comment type="caution">
    <text evidence="3">The sequence shown here is derived from an EMBL/GenBank/DDBJ whole genome shotgun (WGS) entry which is preliminary data.</text>
</comment>